<dbReference type="AlphaFoldDB" id="A0A563EHX8"/>
<dbReference type="GO" id="GO:0003825">
    <property type="term" value="F:alpha,alpha-trehalose-phosphate synthase (UDP-forming) activity"/>
    <property type="evidence" value="ECO:0007669"/>
    <property type="project" value="TreeGrafter"/>
</dbReference>
<dbReference type="CDD" id="cd03788">
    <property type="entry name" value="GT20_TPS"/>
    <property type="match status" value="1"/>
</dbReference>
<comment type="caution">
    <text evidence="2">The sequence shown here is derived from an EMBL/GenBank/DDBJ whole genome shotgun (WGS) entry which is preliminary data.</text>
</comment>
<comment type="similarity">
    <text evidence="1">Belongs to the glycosyltransferase 20 family.</text>
</comment>
<dbReference type="OrthoDB" id="9761633at2"/>
<organism evidence="2 3">
    <name type="scientific">Lentzea tibetensis</name>
    <dbReference type="NCBI Taxonomy" id="2591470"/>
    <lineage>
        <taxon>Bacteria</taxon>
        <taxon>Bacillati</taxon>
        <taxon>Actinomycetota</taxon>
        <taxon>Actinomycetes</taxon>
        <taxon>Pseudonocardiales</taxon>
        <taxon>Pseudonocardiaceae</taxon>
        <taxon>Lentzea</taxon>
    </lineage>
</organism>
<dbReference type="PANTHER" id="PTHR10788">
    <property type="entry name" value="TREHALOSE-6-PHOSPHATE SYNTHASE"/>
    <property type="match status" value="1"/>
</dbReference>
<name>A0A563EHX8_9PSEU</name>
<dbReference type="PANTHER" id="PTHR10788:SF106">
    <property type="entry name" value="BCDNA.GH08860"/>
    <property type="match status" value="1"/>
</dbReference>
<dbReference type="Pfam" id="PF00982">
    <property type="entry name" value="Glyco_transf_20"/>
    <property type="match status" value="1"/>
</dbReference>
<dbReference type="InterPro" id="IPR001830">
    <property type="entry name" value="Glyco_trans_20"/>
</dbReference>
<protein>
    <submittedName>
        <fullName evidence="2">Trehalose-6-phosphate synthase</fullName>
    </submittedName>
</protein>
<dbReference type="RefSeq" id="WP_146358871.1">
    <property type="nucleotide sequence ID" value="NZ_VOBR01000035.1"/>
</dbReference>
<dbReference type="Proteomes" id="UP000316639">
    <property type="component" value="Unassembled WGS sequence"/>
</dbReference>
<dbReference type="SUPFAM" id="SSF53756">
    <property type="entry name" value="UDP-Glycosyltransferase/glycogen phosphorylase"/>
    <property type="match status" value="1"/>
</dbReference>
<sequence>MVLKREATPTGPVTDLFDRLHELHLDAGEPGVRQIATGIGRGVLSYTTVHNVFRGPKVPKWGHLELIVEQLGGDVEAFRTLWRTARLAELAAPGPNEPGPVEPERHSAARDYGRTEPDAVAAGPVDHVDDGQQFDFVLVTHRIPVHGRPDAVAGGAWTYSPVGVDAILGEEVGVRNGAWVGWSWQPGESVRSAALGRVHLRSIELSDREIEWHKEGYCNSTLWPIYHDSIERPEFHRDWRDAHRVVNRRYADAVTRVAAPGAVVWVHDYQLQLVPAMLRALRPDLRIGFFLHIAQPPVELFGQLPEREETLRGLLGADLVGFQHPRGVSNFLRLCTELLGLEVGTDSVVVDGRRVRVEAHPISVDVAAIEEVVNRPRITRRAAQIRAELGNPRTLLVGIDRLDYTKGIEQRLLAYGELLDGGQLSADSSAFLQVATLSRENLARYALLRERVDRLAGHLNASYGRMGNPVVHYTNRVLDRDEIMALYVAADVMVVTPLRDGMNLVSKEYVASRVDNRGVLVLSEFAGAAHELSEALLVNPNDVDDLKNAVLRAVAMSPAEQGRRMEVMRKHVREHDAQAWVDGFLKDLG</sequence>
<dbReference type="Gene3D" id="3.40.50.2000">
    <property type="entry name" value="Glycogen Phosphorylase B"/>
    <property type="match status" value="2"/>
</dbReference>
<gene>
    <name evidence="2" type="ORF">FKR81_36885</name>
</gene>
<evidence type="ECO:0000313" key="2">
    <source>
        <dbReference type="EMBL" id="TWP46113.1"/>
    </source>
</evidence>
<evidence type="ECO:0000256" key="1">
    <source>
        <dbReference type="ARBA" id="ARBA00008799"/>
    </source>
</evidence>
<keyword evidence="3" id="KW-1185">Reference proteome</keyword>
<reference evidence="2 3" key="1">
    <citation type="submission" date="2019-07" db="EMBL/GenBank/DDBJ databases">
        <title>Lentzea xizangensis sp. nov., isolated from Qinghai-Tibetan Plateau Soils.</title>
        <authorList>
            <person name="Huang J."/>
        </authorList>
    </citation>
    <scope>NUCLEOTIDE SEQUENCE [LARGE SCALE GENOMIC DNA]</scope>
    <source>
        <strain evidence="2 3">FXJ1.1311</strain>
    </source>
</reference>
<dbReference type="GO" id="GO:0005992">
    <property type="term" value="P:trehalose biosynthetic process"/>
    <property type="evidence" value="ECO:0007669"/>
    <property type="project" value="InterPro"/>
</dbReference>
<dbReference type="EMBL" id="VOBR01000035">
    <property type="protein sequence ID" value="TWP46113.1"/>
    <property type="molecule type" value="Genomic_DNA"/>
</dbReference>
<proteinExistence type="inferred from homology"/>
<evidence type="ECO:0000313" key="3">
    <source>
        <dbReference type="Proteomes" id="UP000316639"/>
    </source>
</evidence>
<accession>A0A563EHX8</accession>